<dbReference type="Pfam" id="PF04321">
    <property type="entry name" value="RmlD_sub_bind"/>
    <property type="match status" value="1"/>
</dbReference>
<dbReference type="NCBIfam" id="TIGR01214">
    <property type="entry name" value="rmlD"/>
    <property type="match status" value="1"/>
</dbReference>
<dbReference type="SUPFAM" id="SSF51735">
    <property type="entry name" value="NAD(P)-binding Rossmann-fold domains"/>
    <property type="match status" value="1"/>
</dbReference>
<dbReference type="GO" id="GO:0019305">
    <property type="term" value="P:dTDP-rhamnose biosynthetic process"/>
    <property type="evidence" value="ECO:0007669"/>
    <property type="project" value="TreeGrafter"/>
</dbReference>
<dbReference type="PANTHER" id="PTHR10491:SF4">
    <property type="entry name" value="METHIONINE ADENOSYLTRANSFERASE 2 SUBUNIT BETA"/>
    <property type="match status" value="1"/>
</dbReference>
<evidence type="ECO:0000259" key="1">
    <source>
        <dbReference type="Pfam" id="PF04321"/>
    </source>
</evidence>
<protein>
    <submittedName>
        <fullName evidence="2">dTDP-4-dehydrorhamnose reductase</fullName>
    </submittedName>
</protein>
<dbReference type="AlphaFoldDB" id="A0A133VM32"/>
<dbReference type="InterPro" id="IPR029903">
    <property type="entry name" value="RmlD-like-bd"/>
</dbReference>
<keyword evidence="3" id="KW-1185">Reference proteome</keyword>
<gene>
    <name evidence="2" type="ORF">AKJ52_00055</name>
</gene>
<evidence type="ECO:0000313" key="3">
    <source>
        <dbReference type="Proteomes" id="UP000070404"/>
    </source>
</evidence>
<name>A0A133VM32_9EURY</name>
<dbReference type="EMBL" id="LHYF01000001">
    <property type="protein sequence ID" value="KXB07489.1"/>
    <property type="molecule type" value="Genomic_DNA"/>
</dbReference>
<dbReference type="InterPro" id="IPR005913">
    <property type="entry name" value="dTDP_dehydrorham_reduct"/>
</dbReference>
<evidence type="ECO:0000313" key="2">
    <source>
        <dbReference type="EMBL" id="KXB07489.1"/>
    </source>
</evidence>
<proteinExistence type="predicted"/>
<dbReference type="Gene3D" id="3.90.25.10">
    <property type="entry name" value="UDP-galactose 4-epimerase, domain 1"/>
    <property type="match status" value="1"/>
</dbReference>
<dbReference type="Proteomes" id="UP000070404">
    <property type="component" value="Unassembled WGS sequence"/>
</dbReference>
<dbReference type="CDD" id="cd05254">
    <property type="entry name" value="dTDP_HR_like_SDR_e"/>
    <property type="match status" value="1"/>
</dbReference>
<dbReference type="Gene3D" id="3.40.50.720">
    <property type="entry name" value="NAD(P)-binding Rossmann-like Domain"/>
    <property type="match status" value="1"/>
</dbReference>
<organism evidence="2 3">
    <name type="scientific">candidate division MSBL1 archaeon SCGC-AAA382C18</name>
    <dbReference type="NCBI Taxonomy" id="1698281"/>
    <lineage>
        <taxon>Archaea</taxon>
        <taxon>Methanobacteriati</taxon>
        <taxon>Methanobacteriota</taxon>
        <taxon>candidate division MSBL1</taxon>
    </lineage>
</organism>
<reference evidence="2 3" key="1">
    <citation type="journal article" date="2016" name="Sci. Rep.">
        <title>Metabolic traits of an uncultured archaeal lineage -MSBL1- from brine pools of the Red Sea.</title>
        <authorList>
            <person name="Mwirichia R."/>
            <person name="Alam I."/>
            <person name="Rashid M."/>
            <person name="Vinu M."/>
            <person name="Ba-Alawi W."/>
            <person name="Anthony Kamau A."/>
            <person name="Kamanda Ngugi D."/>
            <person name="Goker M."/>
            <person name="Klenk H.P."/>
            <person name="Bajic V."/>
            <person name="Stingl U."/>
        </authorList>
    </citation>
    <scope>NUCLEOTIDE SEQUENCE [LARGE SCALE GENOMIC DNA]</scope>
    <source>
        <strain evidence="2">SCGC-AAA382C18</strain>
    </source>
</reference>
<comment type="caution">
    <text evidence="2">The sequence shown here is derived from an EMBL/GenBank/DDBJ whole genome shotgun (WGS) entry which is preliminary data.</text>
</comment>
<accession>A0A133VM32</accession>
<feature type="domain" description="RmlD-like substrate binding" evidence="1">
    <location>
        <begin position="1"/>
        <end position="280"/>
    </location>
</feature>
<dbReference type="GO" id="GO:0008831">
    <property type="term" value="F:dTDP-4-dehydrorhamnose reductase activity"/>
    <property type="evidence" value="ECO:0007669"/>
    <property type="project" value="TreeGrafter"/>
</dbReference>
<sequence length="284" mass="32222">MDIGVIGSTGQLGNDLVEVLGDKAIPFGHGDIEIKDKESCSNALKKEEPAIVINCAAYNKVNQAENSYSEAFAVNAIGARNIAKVCEEIGAKNFYVSTDYIFDGRKEKPYTEIDQPNPLNVYGLTKYAGEIFTRNYSSKSYVVRVASLYGKKGAKRKRKNFVEKIIQKAKSQREVKVIDDIVMNPTYTKDVAKTIEEEIQKDLPPKIYHATNRKYCSWYKFAKMIFDFVGLDVEIEAIKTKDLKSDLKRPKFTALKNSNLSEFGIRMRGWQPALKDYLKERNLI</sequence>
<dbReference type="InterPro" id="IPR036291">
    <property type="entry name" value="NAD(P)-bd_dom_sf"/>
</dbReference>
<dbReference type="GO" id="GO:0005829">
    <property type="term" value="C:cytosol"/>
    <property type="evidence" value="ECO:0007669"/>
    <property type="project" value="TreeGrafter"/>
</dbReference>
<dbReference type="PATRIC" id="fig|1698281.3.peg.14"/>
<dbReference type="PANTHER" id="PTHR10491">
    <property type="entry name" value="DTDP-4-DEHYDRORHAMNOSE REDUCTASE"/>
    <property type="match status" value="1"/>
</dbReference>